<dbReference type="InterPro" id="IPR045540">
    <property type="entry name" value="YegS/DAGK_C"/>
</dbReference>
<feature type="region of interest" description="Disordered" evidence="9">
    <location>
        <begin position="34"/>
        <end position="64"/>
    </location>
</feature>
<dbReference type="InterPro" id="IPR017438">
    <property type="entry name" value="ATP-NAD_kinase_N"/>
</dbReference>
<comment type="cofactor">
    <cofactor evidence="1">
        <name>Mg(2+)</name>
        <dbReference type="ChEBI" id="CHEBI:18420"/>
    </cofactor>
</comment>
<dbReference type="InterPro" id="IPR001206">
    <property type="entry name" value="Diacylglycerol_kinase_cat_dom"/>
</dbReference>
<keyword evidence="7" id="KW-0444">Lipid biosynthesis</keyword>
<dbReference type="Proteomes" id="UP000199019">
    <property type="component" value="Unassembled WGS sequence"/>
</dbReference>
<dbReference type="Gene3D" id="3.40.50.10330">
    <property type="entry name" value="Probable inorganic polyphosphate/atp-NAD kinase, domain 1"/>
    <property type="match status" value="1"/>
</dbReference>
<dbReference type="PROSITE" id="PS50146">
    <property type="entry name" value="DAGK"/>
    <property type="match status" value="1"/>
</dbReference>
<evidence type="ECO:0000256" key="9">
    <source>
        <dbReference type="SAM" id="MobiDB-lite"/>
    </source>
</evidence>
<dbReference type="GO" id="GO:0016301">
    <property type="term" value="F:kinase activity"/>
    <property type="evidence" value="ECO:0007669"/>
    <property type="project" value="UniProtKB-KW"/>
</dbReference>
<dbReference type="InterPro" id="IPR050187">
    <property type="entry name" value="Lipid_Phosphate_FormReg"/>
</dbReference>
<dbReference type="PANTHER" id="PTHR12358">
    <property type="entry name" value="SPHINGOSINE KINASE"/>
    <property type="match status" value="1"/>
</dbReference>
<keyword evidence="8" id="KW-1208">Phospholipid metabolism</keyword>
<gene>
    <name evidence="12" type="ORF">SAMN05216199_0114</name>
</gene>
<keyword evidence="10" id="KW-1133">Transmembrane helix</keyword>
<feature type="compositionally biased region" description="Basic residues" evidence="9">
    <location>
        <begin position="38"/>
        <end position="49"/>
    </location>
</feature>
<evidence type="ECO:0000256" key="4">
    <source>
        <dbReference type="ARBA" id="ARBA00022741"/>
    </source>
</evidence>
<dbReference type="GO" id="GO:0005886">
    <property type="term" value="C:plasma membrane"/>
    <property type="evidence" value="ECO:0007669"/>
    <property type="project" value="TreeGrafter"/>
</dbReference>
<evidence type="ECO:0000313" key="13">
    <source>
        <dbReference type="Proteomes" id="UP000199019"/>
    </source>
</evidence>
<feature type="domain" description="DAGKc" evidence="11">
    <location>
        <begin position="63"/>
        <end position="194"/>
    </location>
</feature>
<dbReference type="SUPFAM" id="SSF111331">
    <property type="entry name" value="NAD kinase/diacylglycerol kinase-like"/>
    <property type="match status" value="1"/>
</dbReference>
<name>A0A1H9XQI1_9MICO</name>
<dbReference type="AlphaFoldDB" id="A0A1H9XQI1"/>
<dbReference type="GO" id="GO:0005524">
    <property type="term" value="F:ATP binding"/>
    <property type="evidence" value="ECO:0007669"/>
    <property type="project" value="UniProtKB-KW"/>
</dbReference>
<protein>
    <submittedName>
        <fullName evidence="12">Diacylglycerol kinase family enzyme</fullName>
    </submittedName>
</protein>
<accession>A0A1H9XQI1</accession>
<keyword evidence="6" id="KW-0067">ATP-binding</keyword>
<keyword evidence="7" id="KW-0594">Phospholipid biosynthesis</keyword>
<dbReference type="GO" id="GO:0008654">
    <property type="term" value="P:phospholipid biosynthetic process"/>
    <property type="evidence" value="ECO:0007669"/>
    <property type="project" value="UniProtKB-KW"/>
</dbReference>
<sequence>MLQENAGWIAIGAIIVVLALALLVASASSRKAAASGAHRGRRSWRRRPHRNEFRPEGHVQTETSRRQAAIIVNPTKFEDLPAVQRRISGVCSELGWEEPLFIETTAKDTGTGQAHQALEKGVTVVCALGGDGTVRAVGEALVGTETPMGLLPGGTGNLLARNLELPVDSLEDALRVALTGQNKRVDVGRLTVDASGEHERPEKHIFLVMAGLGFDAAIMAGAPEKLKAKVGWPAYVVSGARNLRGPRFKVRVKTAEGDEFSRRTRTVVVGNCGKLLGGLVLMPEAEVDDGKLDVVALSPQGIAGWAAVAARLASRRRRGHPRVDHYTTTGVEVRADRPQEVQLDGDPIGEARAISAEVVPLSLIVRVGAVE</sequence>
<dbReference type="STRING" id="587636.SAMN05216199_0114"/>
<evidence type="ECO:0000256" key="2">
    <source>
        <dbReference type="ARBA" id="ARBA00005983"/>
    </source>
</evidence>
<feature type="transmembrane region" description="Helical" evidence="10">
    <location>
        <begin position="6"/>
        <end position="25"/>
    </location>
</feature>
<keyword evidence="5 12" id="KW-0418">Kinase</keyword>
<keyword evidence="10" id="KW-0472">Membrane</keyword>
<proteinExistence type="inferred from homology"/>
<dbReference type="Pfam" id="PF00781">
    <property type="entry name" value="DAGK_cat"/>
    <property type="match status" value="1"/>
</dbReference>
<dbReference type="SMART" id="SM00046">
    <property type="entry name" value="DAGKc"/>
    <property type="match status" value="1"/>
</dbReference>
<evidence type="ECO:0000256" key="10">
    <source>
        <dbReference type="SAM" id="Phobius"/>
    </source>
</evidence>
<dbReference type="InterPro" id="IPR016064">
    <property type="entry name" value="NAD/diacylglycerol_kinase_sf"/>
</dbReference>
<dbReference type="Pfam" id="PF19279">
    <property type="entry name" value="YegS_C"/>
    <property type="match status" value="1"/>
</dbReference>
<evidence type="ECO:0000256" key="6">
    <source>
        <dbReference type="ARBA" id="ARBA00022840"/>
    </source>
</evidence>
<evidence type="ECO:0000313" key="12">
    <source>
        <dbReference type="EMBL" id="SES48415.1"/>
    </source>
</evidence>
<dbReference type="RefSeq" id="WP_245735952.1">
    <property type="nucleotide sequence ID" value="NZ_FOHB01000010.1"/>
</dbReference>
<organism evidence="12 13">
    <name type="scientific">Pedococcus cremeus</name>
    <dbReference type="NCBI Taxonomy" id="587636"/>
    <lineage>
        <taxon>Bacteria</taxon>
        <taxon>Bacillati</taxon>
        <taxon>Actinomycetota</taxon>
        <taxon>Actinomycetes</taxon>
        <taxon>Micrococcales</taxon>
        <taxon>Intrasporangiaceae</taxon>
        <taxon>Pedococcus</taxon>
    </lineage>
</organism>
<evidence type="ECO:0000256" key="8">
    <source>
        <dbReference type="ARBA" id="ARBA00023264"/>
    </source>
</evidence>
<feature type="compositionally biased region" description="Basic and acidic residues" evidence="9">
    <location>
        <begin position="50"/>
        <end position="64"/>
    </location>
</feature>
<dbReference type="PANTHER" id="PTHR12358:SF106">
    <property type="entry name" value="LIPID KINASE YEGS"/>
    <property type="match status" value="1"/>
</dbReference>
<evidence type="ECO:0000256" key="7">
    <source>
        <dbReference type="ARBA" id="ARBA00023209"/>
    </source>
</evidence>
<keyword evidence="10" id="KW-0812">Transmembrane</keyword>
<dbReference type="Gene3D" id="2.60.200.40">
    <property type="match status" value="1"/>
</dbReference>
<reference evidence="13" key="1">
    <citation type="submission" date="2016-10" db="EMBL/GenBank/DDBJ databases">
        <authorList>
            <person name="Varghese N."/>
            <person name="Submissions S."/>
        </authorList>
    </citation>
    <scope>NUCLEOTIDE SEQUENCE [LARGE SCALE GENOMIC DNA]</scope>
    <source>
        <strain evidence="13">CGMCC 1.6963</strain>
    </source>
</reference>
<dbReference type="EMBL" id="FOHB01000010">
    <property type="protein sequence ID" value="SES48415.1"/>
    <property type="molecule type" value="Genomic_DNA"/>
</dbReference>
<evidence type="ECO:0000256" key="3">
    <source>
        <dbReference type="ARBA" id="ARBA00022679"/>
    </source>
</evidence>
<evidence type="ECO:0000259" key="11">
    <source>
        <dbReference type="PROSITE" id="PS50146"/>
    </source>
</evidence>
<evidence type="ECO:0000256" key="1">
    <source>
        <dbReference type="ARBA" id="ARBA00001946"/>
    </source>
</evidence>
<keyword evidence="4" id="KW-0547">Nucleotide-binding</keyword>
<comment type="similarity">
    <text evidence="2">Belongs to the diacylglycerol/lipid kinase family.</text>
</comment>
<keyword evidence="7" id="KW-0443">Lipid metabolism</keyword>
<evidence type="ECO:0000256" key="5">
    <source>
        <dbReference type="ARBA" id="ARBA00022777"/>
    </source>
</evidence>
<keyword evidence="3" id="KW-0808">Transferase</keyword>
<keyword evidence="13" id="KW-1185">Reference proteome</keyword>